<comment type="catalytic activity">
    <reaction evidence="8">
        <text>L-glutamine + H2O = L-glutamate + NH4(+)</text>
        <dbReference type="Rhea" id="RHEA:15889"/>
        <dbReference type="ChEBI" id="CHEBI:15377"/>
        <dbReference type="ChEBI" id="CHEBI:28938"/>
        <dbReference type="ChEBI" id="CHEBI:29985"/>
        <dbReference type="ChEBI" id="CHEBI:58359"/>
        <dbReference type="EC" id="3.5.1.2"/>
    </reaction>
</comment>
<dbReference type="HAMAP" id="MF_00421">
    <property type="entry name" value="PurQ"/>
    <property type="match status" value="1"/>
</dbReference>
<dbReference type="PANTHER" id="PTHR47552:SF1">
    <property type="entry name" value="PHOSPHORIBOSYLFORMYLGLYCINAMIDINE SYNTHASE SUBUNIT PURQ"/>
    <property type="match status" value="1"/>
</dbReference>
<dbReference type="EC" id="6.3.5.3" evidence="8"/>
<proteinExistence type="inferred from homology"/>
<evidence type="ECO:0000256" key="4">
    <source>
        <dbReference type="ARBA" id="ARBA00022755"/>
    </source>
</evidence>
<gene>
    <name evidence="8" type="primary">purQ</name>
    <name evidence="9" type="ORF">C0601_07060</name>
</gene>
<keyword evidence="4 8" id="KW-0658">Purine biosynthesis</keyword>
<evidence type="ECO:0000313" key="10">
    <source>
        <dbReference type="Proteomes" id="UP000234857"/>
    </source>
</evidence>
<evidence type="ECO:0000256" key="5">
    <source>
        <dbReference type="ARBA" id="ARBA00022801"/>
    </source>
</evidence>
<evidence type="ECO:0000256" key="7">
    <source>
        <dbReference type="ARBA" id="ARBA00022962"/>
    </source>
</evidence>
<evidence type="ECO:0000256" key="1">
    <source>
        <dbReference type="ARBA" id="ARBA00022490"/>
    </source>
</evidence>
<dbReference type="GO" id="GO:0004642">
    <property type="term" value="F:phosphoribosylformylglycinamidine synthase activity"/>
    <property type="evidence" value="ECO:0007669"/>
    <property type="project" value="UniProtKB-UniRule"/>
</dbReference>
<keyword evidence="2 8" id="KW-0436">Ligase</keyword>
<evidence type="ECO:0000256" key="6">
    <source>
        <dbReference type="ARBA" id="ARBA00022840"/>
    </source>
</evidence>
<feature type="active site" description="Nucleophile" evidence="8">
    <location>
        <position position="86"/>
    </location>
</feature>
<dbReference type="NCBIfam" id="TIGR01737">
    <property type="entry name" value="FGAM_synth_I"/>
    <property type="match status" value="1"/>
</dbReference>
<dbReference type="InterPro" id="IPR010075">
    <property type="entry name" value="PRibForGlyAmidine_synth_PurQ"/>
</dbReference>
<dbReference type="Gene3D" id="3.40.50.880">
    <property type="match status" value="1"/>
</dbReference>
<dbReference type="EC" id="3.5.1.2" evidence="8"/>
<organism evidence="9 10">
    <name type="scientific">Muiribacterium halophilum</name>
    <dbReference type="NCBI Taxonomy" id="2053465"/>
    <lineage>
        <taxon>Bacteria</taxon>
        <taxon>Candidatus Muiribacteriota</taxon>
        <taxon>Candidatus Muiribacteriia</taxon>
        <taxon>Candidatus Muiribacteriales</taxon>
        <taxon>Candidatus Muiribacteriaceae</taxon>
        <taxon>Candidatus Muiribacterium</taxon>
    </lineage>
</organism>
<dbReference type="GO" id="GO:0005524">
    <property type="term" value="F:ATP binding"/>
    <property type="evidence" value="ECO:0007669"/>
    <property type="project" value="UniProtKB-KW"/>
</dbReference>
<evidence type="ECO:0000256" key="2">
    <source>
        <dbReference type="ARBA" id="ARBA00022598"/>
    </source>
</evidence>
<comment type="catalytic activity">
    <reaction evidence="8">
        <text>N(2)-formyl-N(1)-(5-phospho-beta-D-ribosyl)glycinamide + L-glutamine + ATP + H2O = 2-formamido-N(1)-(5-O-phospho-beta-D-ribosyl)acetamidine + L-glutamate + ADP + phosphate + H(+)</text>
        <dbReference type="Rhea" id="RHEA:17129"/>
        <dbReference type="ChEBI" id="CHEBI:15377"/>
        <dbReference type="ChEBI" id="CHEBI:15378"/>
        <dbReference type="ChEBI" id="CHEBI:29985"/>
        <dbReference type="ChEBI" id="CHEBI:30616"/>
        <dbReference type="ChEBI" id="CHEBI:43474"/>
        <dbReference type="ChEBI" id="CHEBI:58359"/>
        <dbReference type="ChEBI" id="CHEBI:147286"/>
        <dbReference type="ChEBI" id="CHEBI:147287"/>
        <dbReference type="ChEBI" id="CHEBI:456216"/>
        <dbReference type="EC" id="6.3.5.3"/>
    </reaction>
</comment>
<keyword evidence="1 8" id="KW-0963">Cytoplasm</keyword>
<name>A0A2N5ZG57_MUIH1</name>
<dbReference type="GO" id="GO:0005737">
    <property type="term" value="C:cytoplasm"/>
    <property type="evidence" value="ECO:0007669"/>
    <property type="project" value="UniProtKB-SubCell"/>
</dbReference>
<protein>
    <recommendedName>
        <fullName evidence="8">Phosphoribosylformylglycinamidine synthase subunit PurQ</fullName>
        <shortName evidence="8">FGAM synthase</shortName>
        <ecNumber evidence="8">6.3.5.3</ecNumber>
    </recommendedName>
    <alternativeName>
        <fullName evidence="8">Formylglycinamide ribonucleotide amidotransferase subunit I</fullName>
        <shortName evidence="8">FGAR amidotransferase I</shortName>
        <shortName evidence="8">FGAR-AT I</shortName>
    </alternativeName>
    <alternativeName>
        <fullName evidence="8">Glutaminase PurQ</fullName>
        <ecNumber evidence="8">3.5.1.2</ecNumber>
    </alternativeName>
    <alternativeName>
        <fullName evidence="8">Phosphoribosylformylglycinamidine synthase subunit I</fullName>
    </alternativeName>
</protein>
<dbReference type="Pfam" id="PF13507">
    <property type="entry name" value="GATase_5"/>
    <property type="match status" value="1"/>
</dbReference>
<dbReference type="UniPathway" id="UPA00074">
    <property type="reaction ID" value="UER00128"/>
</dbReference>
<evidence type="ECO:0000256" key="3">
    <source>
        <dbReference type="ARBA" id="ARBA00022741"/>
    </source>
</evidence>
<evidence type="ECO:0000313" key="9">
    <source>
        <dbReference type="EMBL" id="PLX17604.1"/>
    </source>
</evidence>
<dbReference type="GO" id="GO:0004359">
    <property type="term" value="F:glutaminase activity"/>
    <property type="evidence" value="ECO:0007669"/>
    <property type="project" value="UniProtKB-EC"/>
</dbReference>
<comment type="subunit">
    <text evidence="8">Part of the FGAM synthase complex composed of 1 PurL, 1 PurQ and 2 PurS subunits.</text>
</comment>
<dbReference type="PROSITE" id="PS51273">
    <property type="entry name" value="GATASE_TYPE_1"/>
    <property type="match status" value="1"/>
</dbReference>
<dbReference type="NCBIfam" id="NF002957">
    <property type="entry name" value="PRK03619.1"/>
    <property type="match status" value="1"/>
</dbReference>
<dbReference type="SUPFAM" id="SSF52317">
    <property type="entry name" value="Class I glutamine amidotransferase-like"/>
    <property type="match status" value="1"/>
</dbReference>
<dbReference type="Proteomes" id="UP000234857">
    <property type="component" value="Unassembled WGS sequence"/>
</dbReference>
<dbReference type="SMART" id="SM01211">
    <property type="entry name" value="GATase_5"/>
    <property type="match status" value="1"/>
</dbReference>
<comment type="function">
    <text evidence="8">Part of the phosphoribosylformylglycinamidine synthase complex involved in the purines biosynthetic pathway. Catalyzes the ATP-dependent conversion of formylglycinamide ribonucleotide (FGAR) and glutamine to yield formylglycinamidine ribonucleotide (FGAM) and glutamate. The FGAM synthase complex is composed of three subunits. PurQ produces an ammonia molecule by converting glutamine to glutamate. PurL transfers the ammonia molecule to FGAR to form FGAM in an ATP-dependent manner. PurS interacts with PurQ and PurL and is thought to assist in the transfer of the ammonia molecule from PurQ to PurL.</text>
</comment>
<keyword evidence="5 8" id="KW-0378">Hydrolase</keyword>
<dbReference type="AlphaFoldDB" id="A0A2N5ZG57"/>
<sequence>MKACVVQFAGSNCDLDTKHVLENVFDIETDLVFHKDRLEKKYDAIFIPGGFSYGDHLRPGAIARFSPVMEDVINQANEDRLIVGICNGFQVLCETKLLPGVLLRNKHMHFICDDVNLTTSNRISGKLSKEVITLPIAHMDGNYFARPGTLKNIVENDQIFLRYSSKDGDTSRDHNPNGSSLNIAGITNEKGNIYGMMPHPERASETELGNRDGQELLKAIFESFGGL</sequence>
<keyword evidence="7 8" id="KW-0315">Glutamine amidotransferase</keyword>
<evidence type="ECO:0000256" key="8">
    <source>
        <dbReference type="HAMAP-Rule" id="MF_00421"/>
    </source>
</evidence>
<comment type="pathway">
    <text evidence="8">Purine metabolism; IMP biosynthesis via de novo pathway; 5-amino-1-(5-phospho-D-ribosyl)imidazole from N(2)-formyl-N(1)-(5-phospho-D-ribosyl)glycinamide: step 1/2.</text>
</comment>
<dbReference type="GO" id="GO:0006189">
    <property type="term" value="P:'de novo' IMP biosynthetic process"/>
    <property type="evidence" value="ECO:0007669"/>
    <property type="project" value="UniProtKB-UniRule"/>
</dbReference>
<dbReference type="InterPro" id="IPR029062">
    <property type="entry name" value="Class_I_gatase-like"/>
</dbReference>
<dbReference type="PIRSF" id="PIRSF001586">
    <property type="entry name" value="FGAM_synth_I"/>
    <property type="match status" value="1"/>
</dbReference>
<feature type="active site" evidence="8">
    <location>
        <position position="201"/>
    </location>
</feature>
<dbReference type="EMBL" id="PKTG01000084">
    <property type="protein sequence ID" value="PLX17604.1"/>
    <property type="molecule type" value="Genomic_DNA"/>
</dbReference>
<accession>A0A2N5ZG57</accession>
<reference evidence="9 10" key="1">
    <citation type="submission" date="2017-11" db="EMBL/GenBank/DDBJ databases">
        <title>Genome-resolved metagenomics identifies genetic mobility, metabolic interactions, and unexpected diversity in perchlorate-reducing communities.</title>
        <authorList>
            <person name="Barnum T.P."/>
            <person name="Figueroa I.A."/>
            <person name="Carlstrom C.I."/>
            <person name="Lucas L.N."/>
            <person name="Engelbrektson A.L."/>
            <person name="Coates J.D."/>
        </authorList>
    </citation>
    <scope>NUCLEOTIDE SEQUENCE [LARGE SCALE GENOMIC DNA]</scope>
    <source>
        <strain evidence="9">BM706</strain>
    </source>
</reference>
<keyword evidence="6 8" id="KW-0067">ATP-binding</keyword>
<comment type="caution">
    <text evidence="9">The sequence shown here is derived from an EMBL/GenBank/DDBJ whole genome shotgun (WGS) entry which is preliminary data.</text>
</comment>
<comment type="subcellular location">
    <subcellularLocation>
        <location evidence="8">Cytoplasm</location>
    </subcellularLocation>
</comment>
<dbReference type="PANTHER" id="PTHR47552">
    <property type="entry name" value="PHOSPHORIBOSYLFORMYLGLYCINAMIDINE SYNTHASE SUBUNIT PURQ"/>
    <property type="match status" value="1"/>
</dbReference>
<keyword evidence="3 8" id="KW-0547">Nucleotide-binding</keyword>
<feature type="active site" evidence="8">
    <location>
        <position position="199"/>
    </location>
</feature>